<keyword evidence="1" id="KW-0472">Membrane</keyword>
<sequence>MHIVSKVLIGLVAIIHSYILVFEMFLWESRGPKVFTSFAPDLFAPTKVLAANQGLYNGFLAAGLFWALFFIKDVSWKRNVACFFLACVAVAGLYGAMTASMNIIFVQTVPAVLALLSVTLLKPRQP</sequence>
<feature type="transmembrane region" description="Helical" evidence="1">
    <location>
        <begin position="103"/>
        <end position="121"/>
    </location>
</feature>
<dbReference type="Pfam" id="PF06993">
    <property type="entry name" value="DUF1304"/>
    <property type="match status" value="1"/>
</dbReference>
<feature type="transmembrane region" description="Helical" evidence="1">
    <location>
        <begin position="7"/>
        <end position="27"/>
    </location>
</feature>
<organism evidence="2 3">
    <name type="scientific">Algimonas ampicilliniresistens</name>
    <dbReference type="NCBI Taxonomy" id="1298735"/>
    <lineage>
        <taxon>Bacteria</taxon>
        <taxon>Pseudomonadati</taxon>
        <taxon>Pseudomonadota</taxon>
        <taxon>Alphaproteobacteria</taxon>
        <taxon>Maricaulales</taxon>
        <taxon>Robiginitomaculaceae</taxon>
        <taxon>Algimonas</taxon>
    </lineage>
</organism>
<keyword evidence="1" id="KW-1133">Transmembrane helix</keyword>
<reference evidence="2" key="1">
    <citation type="journal article" date="2014" name="Int. J. Syst. Evol. Microbiol.">
        <title>Complete genome of a new Firmicutes species belonging to the dominant human colonic microbiota ('Ruminococcus bicirculans') reveals two chromosomes and a selective capacity to utilize plant glucans.</title>
        <authorList>
            <consortium name="NISC Comparative Sequencing Program"/>
            <person name="Wegmann U."/>
            <person name="Louis P."/>
            <person name="Goesmann A."/>
            <person name="Henrissat B."/>
            <person name="Duncan S.H."/>
            <person name="Flint H.J."/>
        </authorList>
    </citation>
    <scope>NUCLEOTIDE SEQUENCE</scope>
    <source>
        <strain evidence="2">NBRC 108219</strain>
    </source>
</reference>
<dbReference type="EMBL" id="BSNK01000002">
    <property type="protein sequence ID" value="GLQ24623.1"/>
    <property type="molecule type" value="Genomic_DNA"/>
</dbReference>
<proteinExistence type="predicted"/>
<feature type="transmembrane region" description="Helical" evidence="1">
    <location>
        <begin position="54"/>
        <end position="71"/>
    </location>
</feature>
<dbReference type="InterPro" id="IPR009732">
    <property type="entry name" value="DUF1304"/>
</dbReference>
<feature type="transmembrane region" description="Helical" evidence="1">
    <location>
        <begin position="80"/>
        <end position="97"/>
    </location>
</feature>
<evidence type="ECO:0000313" key="3">
    <source>
        <dbReference type="Proteomes" id="UP001161391"/>
    </source>
</evidence>
<dbReference type="Proteomes" id="UP001161391">
    <property type="component" value="Unassembled WGS sequence"/>
</dbReference>
<dbReference type="PANTHER" id="PTHR38446">
    <property type="entry name" value="BLL0914 PROTEIN"/>
    <property type="match status" value="1"/>
</dbReference>
<accession>A0ABQ5VCW3</accession>
<dbReference type="RefSeq" id="WP_284391276.1">
    <property type="nucleotide sequence ID" value="NZ_BSNK01000002.1"/>
</dbReference>
<keyword evidence="3" id="KW-1185">Reference proteome</keyword>
<evidence type="ECO:0000256" key="1">
    <source>
        <dbReference type="SAM" id="Phobius"/>
    </source>
</evidence>
<gene>
    <name evidence="2" type="ORF">GCM10007853_24970</name>
</gene>
<evidence type="ECO:0000313" key="2">
    <source>
        <dbReference type="EMBL" id="GLQ24623.1"/>
    </source>
</evidence>
<reference evidence="2" key="2">
    <citation type="submission" date="2023-01" db="EMBL/GenBank/DDBJ databases">
        <title>Draft genome sequence of Algimonas ampicilliniresistens strain NBRC 108219.</title>
        <authorList>
            <person name="Sun Q."/>
            <person name="Mori K."/>
        </authorList>
    </citation>
    <scope>NUCLEOTIDE SEQUENCE</scope>
    <source>
        <strain evidence="2">NBRC 108219</strain>
    </source>
</reference>
<comment type="caution">
    <text evidence="2">The sequence shown here is derived from an EMBL/GenBank/DDBJ whole genome shotgun (WGS) entry which is preliminary data.</text>
</comment>
<protein>
    <submittedName>
        <fullName evidence="2">Membrane protein</fullName>
    </submittedName>
</protein>
<name>A0ABQ5VCW3_9PROT</name>
<dbReference type="PANTHER" id="PTHR38446:SF1">
    <property type="entry name" value="BLL0914 PROTEIN"/>
    <property type="match status" value="1"/>
</dbReference>
<keyword evidence="1" id="KW-0812">Transmembrane</keyword>